<dbReference type="InterPro" id="IPR011990">
    <property type="entry name" value="TPR-like_helical_dom_sf"/>
</dbReference>
<accession>A0AAN9B416</accession>
<dbReference type="SUPFAM" id="SSF48452">
    <property type="entry name" value="TPR-like"/>
    <property type="match status" value="2"/>
</dbReference>
<evidence type="ECO:0000313" key="3">
    <source>
        <dbReference type="Proteomes" id="UP001374579"/>
    </source>
</evidence>
<evidence type="ECO:0000313" key="2">
    <source>
        <dbReference type="EMBL" id="KAK7098512.1"/>
    </source>
</evidence>
<sequence>MDFSPDTASMVSFCESRNQTEREKSRFTSQLKDFPHTFQLQNEDSIGNNQIKRLHSGLKSALDVGYKTDLETARGRNLLAYLLHRLDRDDEALEELDMVLDIEGQHNNLVTLANKAVILWRQHSLSSADEVVETLQKIQASDEDFKYLVVKAKAELAFTYTRLGPRFGSQAISLFGEVLPEAKEPEKWLWKFGLALTLRRRLRAQPYTITPTPSPETINEMVTVLQIFLEVARNASCQNLQAKTYAEIAMLLNMVWKSTARDEFWKFAGISLEKACEKALELDDNDNSVLCKCGRIFRYIRRADESCKLLEKALSIRPTSTGHHHLALTYKFLATDEKYKYQTKVPGYYRQLERQSFRGGHTRSYHGQPRVDETFTQQFEHMSLGNARNAPGTVSGTPPLSLNRDVRMMQKVYKSTPKGVTKFSRDDKFVSQILHHLKQSVAVSEGENTRALYDLGIMHKALNELKDAMGCLQKVEKNPNQMFVTDEVNMYEQMGLIKRELAESETNETRKQQLMKDSESMLLMALNAASKIFATSPGMKESLGEVWHSFPTLLQIVEESDKNPHQKLENKAKLFQLIKDHKQSLNLLKRIRQMDPNKVQDPEHLKLWIEEYVAMRQFEDALGFIALVEFTPQSTDTMHLFEDEHFVLKIYLHAARQALLGNGRIAKPHFRNVFQETAVRNAEVTSSSEDTDASEDSREEEETWDVMILHEDCSREKAIAMAEILHTFCGLRVPIMDRDLLPNRLELEGVLRMMRRSKLVVVMAGGPVSSELRYYIHYVAKRPSTVTLLVDGNHVPEMLKRHRSMACPEEVFTLSDQSQEMGVSAVDALCKVFSFMVGVDMDQLEVDIAST</sequence>
<dbReference type="EMBL" id="JBAMIC010000012">
    <property type="protein sequence ID" value="KAK7098512.1"/>
    <property type="molecule type" value="Genomic_DNA"/>
</dbReference>
<organism evidence="2 3">
    <name type="scientific">Littorina saxatilis</name>
    <dbReference type="NCBI Taxonomy" id="31220"/>
    <lineage>
        <taxon>Eukaryota</taxon>
        <taxon>Metazoa</taxon>
        <taxon>Spiralia</taxon>
        <taxon>Lophotrochozoa</taxon>
        <taxon>Mollusca</taxon>
        <taxon>Gastropoda</taxon>
        <taxon>Caenogastropoda</taxon>
        <taxon>Littorinimorpha</taxon>
        <taxon>Littorinoidea</taxon>
        <taxon>Littorinidae</taxon>
        <taxon>Littorina</taxon>
    </lineage>
</organism>
<dbReference type="PANTHER" id="PTHR16253">
    <property type="entry name" value="TETRATRICOPEPTIDE REPEAT PROTEIN 22"/>
    <property type="match status" value="1"/>
</dbReference>
<keyword evidence="3" id="KW-1185">Reference proteome</keyword>
<dbReference type="Gene3D" id="1.25.40.10">
    <property type="entry name" value="Tetratricopeptide repeat domain"/>
    <property type="match status" value="2"/>
</dbReference>
<proteinExistence type="predicted"/>
<dbReference type="AlphaFoldDB" id="A0AAN9B416"/>
<dbReference type="PANTHER" id="PTHR16253:SF0">
    <property type="entry name" value="TETRATRICOPEPTIDE REPEAT PROTEIN 22"/>
    <property type="match status" value="1"/>
</dbReference>
<feature type="compositionally biased region" description="Acidic residues" evidence="1">
    <location>
        <begin position="689"/>
        <end position="702"/>
    </location>
</feature>
<comment type="caution">
    <text evidence="2">The sequence shown here is derived from an EMBL/GenBank/DDBJ whole genome shotgun (WGS) entry which is preliminary data.</text>
</comment>
<dbReference type="InterPro" id="IPR019734">
    <property type="entry name" value="TPR_rpt"/>
</dbReference>
<feature type="region of interest" description="Disordered" evidence="1">
    <location>
        <begin position="681"/>
        <end position="702"/>
    </location>
</feature>
<name>A0AAN9B416_9CAEN</name>
<dbReference type="InterPro" id="IPR042342">
    <property type="entry name" value="TTC22"/>
</dbReference>
<reference evidence="2 3" key="1">
    <citation type="submission" date="2024-02" db="EMBL/GenBank/DDBJ databases">
        <title>Chromosome-scale genome assembly of the rough periwinkle Littorina saxatilis.</title>
        <authorList>
            <person name="De Jode A."/>
            <person name="Faria R."/>
            <person name="Formenti G."/>
            <person name="Sims Y."/>
            <person name="Smith T.P."/>
            <person name="Tracey A."/>
            <person name="Wood J.M.D."/>
            <person name="Zagrodzka Z.B."/>
            <person name="Johannesson K."/>
            <person name="Butlin R.K."/>
            <person name="Leder E.H."/>
        </authorList>
    </citation>
    <scope>NUCLEOTIDE SEQUENCE [LARGE SCALE GENOMIC DNA]</scope>
    <source>
        <strain evidence="2">Snail1</strain>
        <tissue evidence="2">Muscle</tissue>
    </source>
</reference>
<protein>
    <submittedName>
        <fullName evidence="2">Uncharacterized protein</fullName>
    </submittedName>
</protein>
<dbReference type="SMART" id="SM00028">
    <property type="entry name" value="TPR"/>
    <property type="match status" value="4"/>
</dbReference>
<dbReference type="Proteomes" id="UP001374579">
    <property type="component" value="Unassembled WGS sequence"/>
</dbReference>
<gene>
    <name evidence="2" type="ORF">V1264_002786</name>
</gene>
<evidence type="ECO:0000256" key="1">
    <source>
        <dbReference type="SAM" id="MobiDB-lite"/>
    </source>
</evidence>